<accession>A0A8S1LCS6</accession>
<gene>
    <name evidence="1" type="ORF">PPRIM_AZ9-3.1.T0350329</name>
</gene>
<organism evidence="1 2">
    <name type="scientific">Paramecium primaurelia</name>
    <dbReference type="NCBI Taxonomy" id="5886"/>
    <lineage>
        <taxon>Eukaryota</taxon>
        <taxon>Sar</taxon>
        <taxon>Alveolata</taxon>
        <taxon>Ciliophora</taxon>
        <taxon>Intramacronucleata</taxon>
        <taxon>Oligohymenophorea</taxon>
        <taxon>Peniculida</taxon>
        <taxon>Parameciidae</taxon>
        <taxon>Paramecium</taxon>
    </lineage>
</organism>
<proteinExistence type="predicted"/>
<reference evidence="1" key="1">
    <citation type="submission" date="2021-01" db="EMBL/GenBank/DDBJ databases">
        <authorList>
            <consortium name="Genoscope - CEA"/>
            <person name="William W."/>
        </authorList>
    </citation>
    <scope>NUCLEOTIDE SEQUENCE</scope>
</reference>
<keyword evidence="2" id="KW-1185">Reference proteome</keyword>
<protein>
    <submittedName>
        <fullName evidence="1">Uncharacterized protein</fullName>
    </submittedName>
</protein>
<dbReference type="Proteomes" id="UP000688137">
    <property type="component" value="Unassembled WGS sequence"/>
</dbReference>
<dbReference type="EMBL" id="CAJJDM010000034">
    <property type="protein sequence ID" value="CAD8064165.1"/>
    <property type="molecule type" value="Genomic_DNA"/>
</dbReference>
<name>A0A8S1LCS6_PARPR</name>
<comment type="caution">
    <text evidence="1">The sequence shown here is derived from an EMBL/GenBank/DDBJ whole genome shotgun (WGS) entry which is preliminary data.</text>
</comment>
<dbReference type="AlphaFoldDB" id="A0A8S1LCS6"/>
<sequence length="204" mass="24752">MSYNQKDKFQLNKKQKWSQLKMVPAELSQKYQQIKSSFQLQKESFINRAENVKSEMLEEETCQHTKLMSHCHQIFKYIYNCYSIQQQHTSLRILKNEKYLIKNTKIVNLLAINFIQKIIGNKSIYDPKSHPFSRNLIRQIIKLQEPQKKFYLLYQLKIHRLRTYNMEEKENQNLNFVEQFNIKSNDLFIDHQIQYQQKKKIGAI</sequence>
<evidence type="ECO:0000313" key="2">
    <source>
        <dbReference type="Proteomes" id="UP000688137"/>
    </source>
</evidence>
<evidence type="ECO:0000313" key="1">
    <source>
        <dbReference type="EMBL" id="CAD8064165.1"/>
    </source>
</evidence>